<keyword evidence="1" id="KW-0378">Hydrolase</keyword>
<dbReference type="AlphaFoldDB" id="A0A2W7QE78"/>
<dbReference type="CDD" id="cd05483">
    <property type="entry name" value="retropepsin_like_bacteria"/>
    <property type="match status" value="1"/>
</dbReference>
<evidence type="ECO:0000256" key="1">
    <source>
        <dbReference type="ARBA" id="ARBA00022801"/>
    </source>
</evidence>
<name>A0A2W7QE78_9BACT</name>
<dbReference type="Proteomes" id="UP000248882">
    <property type="component" value="Unassembled WGS sequence"/>
</dbReference>
<dbReference type="GO" id="GO:0004190">
    <property type="term" value="F:aspartic-type endopeptidase activity"/>
    <property type="evidence" value="ECO:0007669"/>
    <property type="project" value="InterPro"/>
</dbReference>
<feature type="domain" description="Peptidase A2" evidence="2">
    <location>
        <begin position="316"/>
        <end position="403"/>
    </location>
</feature>
<dbReference type="PROSITE" id="PS50175">
    <property type="entry name" value="ASP_PROT_RETROV"/>
    <property type="match status" value="1"/>
</dbReference>
<sequence length="433" mass="49527">MKNILRIIAVLGILICINSCKTNNENVFKEIYNLIEENNYFEAKKFYESNKSTLSKPYQQYFETILYNAFNRLEESDSYLNALLTGENNIPDSLKFQLYSIRSDNAVKMYNYKKAKNAIQTILSEYKSYLDDEEMSSYENTLKIWAALENTPKQKTDINENSIIKMEKDLVGLSTLKVFTNKDSLNFIFDTGANLSTTTQSVAKRLNMEIIPVEVEVGTITGDKVLGQLAVCEKLSLGNIEITHAIFLVLPDEALSFPQINYKINGILGFPIFEALKEIRITQNNELIVPQVQSTPPGNSNMAMNGLIPLIYINNKHFTFDTGADQTVLYKKYYDENKKDIDEKYKPEKISFGGAGGKKEFEGYTIDYSLIVGEEYIKLENVSLLKEEIKDSETVYGNIGQDLIKKFDVMIINFNQMFIKFERKSNATNNDFK</sequence>
<organism evidence="3 4">
    <name type="scientific">Algoriphagus chordae</name>
    <dbReference type="NCBI Taxonomy" id="237019"/>
    <lineage>
        <taxon>Bacteria</taxon>
        <taxon>Pseudomonadati</taxon>
        <taxon>Bacteroidota</taxon>
        <taxon>Cytophagia</taxon>
        <taxon>Cytophagales</taxon>
        <taxon>Cyclobacteriaceae</taxon>
        <taxon>Algoriphagus</taxon>
    </lineage>
</organism>
<dbReference type="Pfam" id="PF13650">
    <property type="entry name" value="Asp_protease_2"/>
    <property type="match status" value="1"/>
</dbReference>
<dbReference type="Gene3D" id="2.40.70.10">
    <property type="entry name" value="Acid Proteases"/>
    <property type="match status" value="2"/>
</dbReference>
<evidence type="ECO:0000313" key="3">
    <source>
        <dbReference type="EMBL" id="PZX46503.1"/>
    </source>
</evidence>
<dbReference type="EMBL" id="QKZT01000030">
    <property type="protein sequence ID" value="PZX46503.1"/>
    <property type="molecule type" value="Genomic_DNA"/>
</dbReference>
<gene>
    <name evidence="3" type="ORF">LV85_04223</name>
</gene>
<accession>A0A2W7QE78</accession>
<dbReference type="InterPro" id="IPR021109">
    <property type="entry name" value="Peptidase_aspartic_dom_sf"/>
</dbReference>
<proteinExistence type="predicted"/>
<comment type="caution">
    <text evidence="3">The sequence shown here is derived from an EMBL/GenBank/DDBJ whole genome shotgun (WGS) entry which is preliminary data.</text>
</comment>
<protein>
    <submittedName>
        <fullName evidence="3">Aspartyl protease</fullName>
    </submittedName>
</protein>
<dbReference type="GO" id="GO:0006508">
    <property type="term" value="P:proteolysis"/>
    <property type="evidence" value="ECO:0007669"/>
    <property type="project" value="UniProtKB-KW"/>
</dbReference>
<reference evidence="3 4" key="1">
    <citation type="submission" date="2018-06" db="EMBL/GenBank/DDBJ databases">
        <title>Genomic Encyclopedia of Archaeal and Bacterial Type Strains, Phase II (KMG-II): from individual species to whole genera.</title>
        <authorList>
            <person name="Goeker M."/>
        </authorList>
    </citation>
    <scope>NUCLEOTIDE SEQUENCE [LARGE SCALE GENOMIC DNA]</scope>
    <source>
        <strain evidence="3 4">DSM 19830</strain>
    </source>
</reference>
<dbReference type="OrthoDB" id="1049626at2"/>
<dbReference type="InterPro" id="IPR001995">
    <property type="entry name" value="Peptidase_A2_cat"/>
</dbReference>
<keyword evidence="4" id="KW-1185">Reference proteome</keyword>
<evidence type="ECO:0000259" key="2">
    <source>
        <dbReference type="PROSITE" id="PS50175"/>
    </source>
</evidence>
<evidence type="ECO:0000313" key="4">
    <source>
        <dbReference type="Proteomes" id="UP000248882"/>
    </source>
</evidence>
<dbReference type="SUPFAM" id="SSF50630">
    <property type="entry name" value="Acid proteases"/>
    <property type="match status" value="2"/>
</dbReference>
<dbReference type="InterPro" id="IPR034122">
    <property type="entry name" value="Retropepsin-like_bacterial"/>
</dbReference>
<dbReference type="RefSeq" id="WP_158531223.1">
    <property type="nucleotide sequence ID" value="NZ_QKZT01000030.1"/>
</dbReference>
<keyword evidence="3" id="KW-0645">Protease</keyword>